<evidence type="ECO:0000313" key="11">
    <source>
        <dbReference type="Ensembl" id="ENSSFAP00005029015.1"/>
    </source>
</evidence>
<feature type="signal peptide" evidence="10">
    <location>
        <begin position="1"/>
        <end position="27"/>
    </location>
</feature>
<keyword evidence="10" id="KW-0732">Signal</keyword>
<dbReference type="GO" id="GO:0008083">
    <property type="term" value="F:growth factor activity"/>
    <property type="evidence" value="ECO:0007669"/>
    <property type="project" value="UniProtKB-KW"/>
</dbReference>
<dbReference type="InterPro" id="IPR030473">
    <property type="entry name" value="IL6/GCSF/MGF_CS"/>
</dbReference>
<comment type="function">
    <text evidence="9">Cytokine with a wide variety of biological functions in immunity, tissue regeneration, and metabolism. Binds to IL6R, then the complex associates to the signaling subunit IL6ST/gp130 to trigger the intracellular IL6-signaling pathway. The interaction with the membrane-bound IL6R and IL6ST stimulates 'classic signaling', whereas the binding of IL6 and soluble IL6R to IL6ST stimulates 'trans-signaling'. Alternatively, 'cluster signaling' occurs when membrane-bound IL6:IL6R complexes on transmitter cells activate IL6ST receptors on neighboring receiver cells.</text>
</comment>
<reference evidence="11" key="1">
    <citation type="submission" date="2019-06" db="EMBL/GenBank/DDBJ databases">
        <authorList>
            <consortium name="Wellcome Sanger Institute Data Sharing"/>
        </authorList>
    </citation>
    <scope>NUCLEOTIDE SEQUENCE [LARGE SCALE GENOMIC DNA]</scope>
</reference>
<dbReference type="GO" id="GO:0006953">
    <property type="term" value="P:acute-phase response"/>
    <property type="evidence" value="ECO:0007669"/>
    <property type="project" value="UniProtKB-KW"/>
</dbReference>
<dbReference type="PANTHER" id="PTHR48494">
    <property type="entry name" value="INTERLEUKIN-6"/>
    <property type="match status" value="1"/>
</dbReference>
<evidence type="ECO:0000256" key="2">
    <source>
        <dbReference type="ARBA" id="ARBA00007432"/>
    </source>
</evidence>
<proteinExistence type="inferred from homology"/>
<comment type="similarity">
    <text evidence="2">Belongs to the IL-6 superfamily.</text>
</comment>
<sequence length="222" mass="24741">LFSTHPISLIYPLSALMLAALLLCASGAPTPGAPTTAPAGDSSGEEEGEATSDLLSTWKALAGIAKQHKKQFEDEFHKSVTILESYKTSSFPIKCPEFNFSREACYHRLAKGLQVYTVLLRHVEREYPNNLILSAARLYSSVLIQGIKEKMRRGDQVSALTSGQEEQLLREFDTPDRYHRKMTAHSILHHLKVFLADGTRAIFKRERAWAGRKAVTFHAANS</sequence>
<dbReference type="OMA" id="DFLVEWK"/>
<keyword evidence="6" id="KW-0964">Secreted</keyword>
<dbReference type="InterPro" id="IPR009079">
    <property type="entry name" value="4_helix_cytokine-like_core"/>
</dbReference>
<dbReference type="PANTHER" id="PTHR48494:SF1">
    <property type="entry name" value="INTERLEUKIN-6"/>
    <property type="match status" value="1"/>
</dbReference>
<comment type="subcellular location">
    <subcellularLocation>
        <location evidence="1">Secreted</location>
    </subcellularLocation>
</comment>
<organism evidence="11 12">
    <name type="scientific">Salarias fasciatus</name>
    <name type="common">Jewelled blenny</name>
    <name type="synonym">Blennius fasciatus</name>
    <dbReference type="NCBI Taxonomy" id="181472"/>
    <lineage>
        <taxon>Eukaryota</taxon>
        <taxon>Metazoa</taxon>
        <taxon>Chordata</taxon>
        <taxon>Craniata</taxon>
        <taxon>Vertebrata</taxon>
        <taxon>Euteleostomi</taxon>
        <taxon>Actinopterygii</taxon>
        <taxon>Neopterygii</taxon>
        <taxon>Teleostei</taxon>
        <taxon>Neoteleostei</taxon>
        <taxon>Acanthomorphata</taxon>
        <taxon>Ovalentaria</taxon>
        <taxon>Blenniimorphae</taxon>
        <taxon>Blenniiformes</taxon>
        <taxon>Blennioidei</taxon>
        <taxon>Blenniidae</taxon>
        <taxon>Salariinae</taxon>
        <taxon>Salarias</taxon>
    </lineage>
</organism>
<dbReference type="GO" id="GO:0005125">
    <property type="term" value="F:cytokine activity"/>
    <property type="evidence" value="ECO:0007669"/>
    <property type="project" value="UniProtKB-KW"/>
</dbReference>
<dbReference type="Proteomes" id="UP000472267">
    <property type="component" value="Chromosome 22"/>
</dbReference>
<dbReference type="PROSITE" id="PS00254">
    <property type="entry name" value="INTERLEUKIN_6"/>
    <property type="match status" value="1"/>
</dbReference>
<evidence type="ECO:0000256" key="10">
    <source>
        <dbReference type="SAM" id="SignalP"/>
    </source>
</evidence>
<dbReference type="GO" id="GO:0005138">
    <property type="term" value="F:interleukin-6 receptor binding"/>
    <property type="evidence" value="ECO:0007669"/>
    <property type="project" value="InterPro"/>
</dbReference>
<evidence type="ECO:0000256" key="6">
    <source>
        <dbReference type="ARBA" id="ARBA00022525"/>
    </source>
</evidence>
<accession>A0A672HJB4</accession>
<gene>
    <name evidence="11" type="primary">LOC115409804</name>
</gene>
<evidence type="ECO:0000313" key="12">
    <source>
        <dbReference type="Proteomes" id="UP000472267"/>
    </source>
</evidence>
<evidence type="ECO:0000256" key="1">
    <source>
        <dbReference type="ARBA" id="ARBA00004613"/>
    </source>
</evidence>
<reference evidence="11" key="2">
    <citation type="submission" date="2025-08" db="UniProtKB">
        <authorList>
            <consortium name="Ensembl"/>
        </authorList>
    </citation>
    <scope>IDENTIFICATION</scope>
</reference>
<dbReference type="Gene3D" id="1.20.1250.10">
    <property type="match status" value="1"/>
</dbReference>
<dbReference type="InParanoid" id="A0A672HJB4"/>
<evidence type="ECO:0000256" key="9">
    <source>
        <dbReference type="ARBA" id="ARBA00023441"/>
    </source>
</evidence>
<reference evidence="11" key="3">
    <citation type="submission" date="2025-09" db="UniProtKB">
        <authorList>
            <consortium name="Ensembl"/>
        </authorList>
    </citation>
    <scope>IDENTIFICATION</scope>
</reference>
<keyword evidence="4" id="KW-0011">Acute phase</keyword>
<evidence type="ECO:0000256" key="3">
    <source>
        <dbReference type="ARBA" id="ARBA00019464"/>
    </source>
</evidence>
<dbReference type="AlphaFoldDB" id="A0A672HJB4"/>
<keyword evidence="8" id="KW-1015">Disulfide bond</keyword>
<dbReference type="InterPro" id="IPR003574">
    <property type="entry name" value="IL-6-like"/>
</dbReference>
<evidence type="ECO:0000256" key="5">
    <source>
        <dbReference type="ARBA" id="ARBA00022514"/>
    </source>
</evidence>
<keyword evidence="5" id="KW-0202">Cytokine</keyword>
<dbReference type="GO" id="GO:0005615">
    <property type="term" value="C:extracellular space"/>
    <property type="evidence" value="ECO:0007669"/>
    <property type="project" value="UniProtKB-KW"/>
</dbReference>
<evidence type="ECO:0000256" key="4">
    <source>
        <dbReference type="ARBA" id="ARBA00022486"/>
    </source>
</evidence>
<evidence type="ECO:0000256" key="7">
    <source>
        <dbReference type="ARBA" id="ARBA00023030"/>
    </source>
</evidence>
<dbReference type="GO" id="GO:0030154">
    <property type="term" value="P:cell differentiation"/>
    <property type="evidence" value="ECO:0007669"/>
    <property type="project" value="InterPro"/>
</dbReference>
<dbReference type="Pfam" id="PF00489">
    <property type="entry name" value="IL6"/>
    <property type="match status" value="1"/>
</dbReference>
<feature type="chain" id="PRO_5025599709" description="Interleukin-6" evidence="10">
    <location>
        <begin position="28"/>
        <end position="222"/>
    </location>
</feature>
<keyword evidence="12" id="KW-1185">Reference proteome</keyword>
<keyword evidence="7" id="KW-0339">Growth factor</keyword>
<dbReference type="SUPFAM" id="SSF47266">
    <property type="entry name" value="4-helical cytokines"/>
    <property type="match status" value="1"/>
</dbReference>
<evidence type="ECO:0000256" key="8">
    <source>
        <dbReference type="ARBA" id="ARBA00023157"/>
    </source>
</evidence>
<protein>
    <recommendedName>
        <fullName evidence="3">Interleukin-6</fullName>
    </recommendedName>
</protein>
<name>A0A672HJB4_SALFA</name>
<dbReference type="Ensembl" id="ENSSFAT00005030083.1">
    <property type="protein sequence ID" value="ENSSFAP00005029015.1"/>
    <property type="gene ID" value="ENSSFAG00005014711.1"/>
</dbReference>